<dbReference type="OrthoDB" id="5305647at2759"/>
<evidence type="ECO:0000256" key="8">
    <source>
        <dbReference type="SAM" id="MobiDB-lite"/>
    </source>
</evidence>
<evidence type="ECO:0000256" key="1">
    <source>
        <dbReference type="ARBA" id="ARBA00004123"/>
    </source>
</evidence>
<protein>
    <recommendedName>
        <fullName evidence="9">C2H2-type domain-containing protein</fullName>
    </recommendedName>
</protein>
<dbReference type="GO" id="GO:0006357">
    <property type="term" value="P:regulation of transcription by RNA polymerase II"/>
    <property type="evidence" value="ECO:0007669"/>
    <property type="project" value="TreeGrafter"/>
</dbReference>
<evidence type="ECO:0000256" key="3">
    <source>
        <dbReference type="ARBA" id="ARBA00022771"/>
    </source>
</evidence>
<keyword evidence="7" id="KW-0539">Nucleus</keyword>
<dbReference type="GO" id="GO:0008270">
    <property type="term" value="F:zinc ion binding"/>
    <property type="evidence" value="ECO:0007669"/>
    <property type="project" value="UniProtKB-KW"/>
</dbReference>
<keyword evidence="6" id="KW-0804">Transcription</keyword>
<dbReference type="Pfam" id="PF26177">
    <property type="entry name" value="zf_C2H2_17_1st"/>
    <property type="match status" value="1"/>
</dbReference>
<keyword evidence="4" id="KW-0862">Zinc</keyword>
<dbReference type="PANTHER" id="PTHR46179:SF13">
    <property type="entry name" value="C2H2-TYPE DOMAIN-CONTAINING PROTEIN"/>
    <property type="match status" value="1"/>
</dbReference>
<reference evidence="10 11" key="1">
    <citation type="submission" date="2015-10" db="EMBL/GenBank/DDBJ databases">
        <title>Full genome of DAOMC 229536 Phialocephala scopiformis, a fungal endophyte of spruce producing the potent anti-insectan compound rugulosin.</title>
        <authorList>
            <consortium name="DOE Joint Genome Institute"/>
            <person name="Walker A.K."/>
            <person name="Frasz S.L."/>
            <person name="Seifert K.A."/>
            <person name="Miller J.D."/>
            <person name="Mondo S.J."/>
            <person name="Labutti K."/>
            <person name="Lipzen A."/>
            <person name="Dockter R."/>
            <person name="Kennedy M."/>
            <person name="Grigoriev I.V."/>
            <person name="Spatafora J.W."/>
        </authorList>
    </citation>
    <scope>NUCLEOTIDE SEQUENCE [LARGE SCALE GENOMIC DNA]</scope>
    <source>
        <strain evidence="10 11">CBS 120377</strain>
    </source>
</reference>
<evidence type="ECO:0000313" key="11">
    <source>
        <dbReference type="Proteomes" id="UP000070700"/>
    </source>
</evidence>
<dbReference type="InterPro" id="IPR013087">
    <property type="entry name" value="Znf_C2H2_type"/>
</dbReference>
<evidence type="ECO:0000256" key="6">
    <source>
        <dbReference type="ARBA" id="ARBA00023163"/>
    </source>
</evidence>
<keyword evidence="2" id="KW-0479">Metal-binding</keyword>
<keyword evidence="3" id="KW-0863">Zinc-finger</keyword>
<accession>A0A194WVM5</accession>
<keyword evidence="11" id="KW-1185">Reference proteome</keyword>
<keyword evidence="5" id="KW-0805">Transcription regulation</keyword>
<dbReference type="EMBL" id="KQ947426">
    <property type="protein sequence ID" value="KUJ11719.1"/>
    <property type="molecule type" value="Genomic_DNA"/>
</dbReference>
<dbReference type="RefSeq" id="XP_018066074.1">
    <property type="nucleotide sequence ID" value="XM_018213428.1"/>
</dbReference>
<dbReference type="InParanoid" id="A0A194WVM5"/>
<dbReference type="InterPro" id="IPR051061">
    <property type="entry name" value="Zinc_finger_trans_reg"/>
</dbReference>
<dbReference type="AlphaFoldDB" id="A0A194WVM5"/>
<gene>
    <name evidence="10" type="ORF">LY89DRAFT_674283</name>
</gene>
<dbReference type="SMART" id="SM00355">
    <property type="entry name" value="ZnF_C2H2"/>
    <property type="match status" value="3"/>
</dbReference>
<dbReference type="GO" id="GO:0005634">
    <property type="term" value="C:nucleus"/>
    <property type="evidence" value="ECO:0007669"/>
    <property type="project" value="UniProtKB-SubCell"/>
</dbReference>
<dbReference type="GeneID" id="28823154"/>
<evidence type="ECO:0000256" key="2">
    <source>
        <dbReference type="ARBA" id="ARBA00022723"/>
    </source>
</evidence>
<feature type="region of interest" description="Disordered" evidence="8">
    <location>
        <begin position="82"/>
        <end position="101"/>
    </location>
</feature>
<dbReference type="KEGG" id="psco:LY89DRAFT_674283"/>
<feature type="domain" description="C2H2-type" evidence="9">
    <location>
        <begin position="175"/>
        <end position="203"/>
    </location>
</feature>
<proteinExistence type="predicted"/>
<evidence type="ECO:0000313" key="10">
    <source>
        <dbReference type="EMBL" id="KUJ11719.1"/>
    </source>
</evidence>
<comment type="subcellular location">
    <subcellularLocation>
        <location evidence="1">Nucleus</location>
    </subcellularLocation>
</comment>
<evidence type="ECO:0000256" key="7">
    <source>
        <dbReference type="ARBA" id="ARBA00023242"/>
    </source>
</evidence>
<evidence type="ECO:0000256" key="4">
    <source>
        <dbReference type="ARBA" id="ARBA00022833"/>
    </source>
</evidence>
<evidence type="ECO:0000256" key="5">
    <source>
        <dbReference type="ARBA" id="ARBA00023015"/>
    </source>
</evidence>
<dbReference type="InterPro" id="IPR059009">
    <property type="entry name" value="Znf_C2H2_17_1st"/>
</dbReference>
<name>A0A194WVM5_MOLSC</name>
<feature type="domain" description="C2H2-type" evidence="9">
    <location>
        <begin position="144"/>
        <end position="170"/>
    </location>
</feature>
<dbReference type="Proteomes" id="UP000070700">
    <property type="component" value="Unassembled WGS sequence"/>
</dbReference>
<evidence type="ECO:0000259" key="9">
    <source>
        <dbReference type="SMART" id="SM00355"/>
    </source>
</evidence>
<dbReference type="Gene3D" id="3.30.160.60">
    <property type="entry name" value="Classic Zinc Finger"/>
    <property type="match status" value="1"/>
</dbReference>
<dbReference type="PANTHER" id="PTHR46179">
    <property type="entry name" value="ZINC FINGER PROTEIN"/>
    <property type="match status" value="1"/>
</dbReference>
<organism evidence="10 11">
    <name type="scientific">Mollisia scopiformis</name>
    <name type="common">Conifer needle endophyte fungus</name>
    <name type="synonym">Phialocephala scopiformis</name>
    <dbReference type="NCBI Taxonomy" id="149040"/>
    <lineage>
        <taxon>Eukaryota</taxon>
        <taxon>Fungi</taxon>
        <taxon>Dikarya</taxon>
        <taxon>Ascomycota</taxon>
        <taxon>Pezizomycotina</taxon>
        <taxon>Leotiomycetes</taxon>
        <taxon>Helotiales</taxon>
        <taxon>Mollisiaceae</taxon>
        <taxon>Mollisia</taxon>
    </lineage>
</organism>
<sequence>MASPDVLDMLGNPAQLDGFNGIEPERDRTTAAVRLGGHAGTWNRSIPGSNGYLGSFPRPHASLNSLGDPYIQMRPTPNFPTLVSSPERSNIDHPDRPLSPSAESLRHDIPFQARKCQHPGCKDQRLFTQPSAYKKHTDKHLRPFKCPVPTCTVNSFATPGDLKRHEREVHAAPAYIYPIISCKRHRRGFSRKDNLVQHLRRTHDLVLGDSAGSIQTELSVVSEEAFRGTESTDQVEDVISSPSEKTSLMTKLKELENEKVEAVKRFDGDILALKRILAIM</sequence>
<feature type="domain" description="C2H2-type" evidence="9">
    <location>
        <begin position="114"/>
        <end position="140"/>
    </location>
</feature>